<dbReference type="EMBL" id="JBBKZU010000013">
    <property type="protein sequence ID" value="MEJ8814471.1"/>
    <property type="molecule type" value="Genomic_DNA"/>
</dbReference>
<proteinExistence type="predicted"/>
<sequence>MTQPSSLLIRNVRPLGAASVDVLVQGDRIAGIGARLDAPAGCAVEEGGGALLLPGLVEGHTHLDKTMWGMDWYRNEVGTRLIDKIDNERAFRQASGHDAAAQSLVLAKAFLAAGTTRLRTHVDVDTQAGLRHLQGVMRTRETLQALQQIQIVAFPQSGLLKRPGTAELLDEAMAAGADVLGGLDPCAIDGDPVRSLDVLFGIAERHDRGLDIHLHEPGAMGAFSLELILDRTAAHGLQGRVAISHGFCLGDVTDGERGVLLDRMAKLGVSLVTSAPPSRTVPPLTACRQAGVTVLGGNDGIRDTWSPYGNPDMLERAMFVGMRYNLRRDDEIEIALDTVTHSGARGCGFTDYGLVPGNRADLVLVDAQTVAQAVVSRPVRRLVVAGGRVVARAGALLADAVPA</sequence>
<feature type="domain" description="Amidohydrolase 3" evidence="1">
    <location>
        <begin position="49"/>
        <end position="391"/>
    </location>
</feature>
<comment type="caution">
    <text evidence="2">The sequence shown here is derived from an EMBL/GenBank/DDBJ whole genome shotgun (WGS) entry which is preliminary data.</text>
</comment>
<dbReference type="CDD" id="cd01293">
    <property type="entry name" value="Bact_CD"/>
    <property type="match status" value="1"/>
</dbReference>
<dbReference type="InterPro" id="IPR052349">
    <property type="entry name" value="Metallo-hydrolase_Enzymes"/>
</dbReference>
<name>A0ABU8VMC8_9BURK</name>
<dbReference type="NCBIfam" id="NF004636">
    <property type="entry name" value="PRK05985.1"/>
    <property type="match status" value="1"/>
</dbReference>
<evidence type="ECO:0000313" key="2">
    <source>
        <dbReference type="EMBL" id="MEJ8814471.1"/>
    </source>
</evidence>
<accession>A0ABU8VMC8</accession>
<dbReference type="Gene3D" id="3.20.20.140">
    <property type="entry name" value="Metal-dependent hydrolases"/>
    <property type="match status" value="1"/>
</dbReference>
<evidence type="ECO:0000259" key="1">
    <source>
        <dbReference type="Pfam" id="PF07969"/>
    </source>
</evidence>
<dbReference type="InterPro" id="IPR011059">
    <property type="entry name" value="Metal-dep_hydrolase_composite"/>
</dbReference>
<dbReference type="PANTHER" id="PTHR32027:SF9">
    <property type="entry name" value="BLL3847 PROTEIN"/>
    <property type="match status" value="1"/>
</dbReference>
<dbReference type="SUPFAM" id="SSF51338">
    <property type="entry name" value="Composite domain of metallo-dependent hydrolases"/>
    <property type="match status" value="1"/>
</dbReference>
<dbReference type="Proteomes" id="UP001365846">
    <property type="component" value="Unassembled WGS sequence"/>
</dbReference>
<dbReference type="Pfam" id="PF07969">
    <property type="entry name" value="Amidohydro_3"/>
    <property type="match status" value="1"/>
</dbReference>
<dbReference type="SUPFAM" id="SSF51556">
    <property type="entry name" value="Metallo-dependent hydrolases"/>
    <property type="match status" value="1"/>
</dbReference>
<evidence type="ECO:0000313" key="3">
    <source>
        <dbReference type="Proteomes" id="UP001365846"/>
    </source>
</evidence>
<dbReference type="InterPro" id="IPR032466">
    <property type="entry name" value="Metal_Hydrolase"/>
</dbReference>
<protein>
    <submittedName>
        <fullName evidence="2">Amidohydrolase family protein</fullName>
    </submittedName>
</protein>
<dbReference type="InterPro" id="IPR013108">
    <property type="entry name" value="Amidohydro_3"/>
</dbReference>
<organism evidence="2 3">
    <name type="scientific">Variovorax ureilyticus</name>
    <dbReference type="NCBI Taxonomy" id="1836198"/>
    <lineage>
        <taxon>Bacteria</taxon>
        <taxon>Pseudomonadati</taxon>
        <taxon>Pseudomonadota</taxon>
        <taxon>Betaproteobacteria</taxon>
        <taxon>Burkholderiales</taxon>
        <taxon>Comamonadaceae</taxon>
        <taxon>Variovorax</taxon>
    </lineage>
</organism>
<dbReference type="PANTHER" id="PTHR32027">
    <property type="entry name" value="CYTOSINE DEAMINASE"/>
    <property type="match status" value="1"/>
</dbReference>
<gene>
    <name evidence="2" type="ORF">WKW77_25560</name>
</gene>
<keyword evidence="3" id="KW-1185">Reference proteome</keyword>
<dbReference type="Gene3D" id="2.30.40.10">
    <property type="entry name" value="Urease, subunit C, domain 1"/>
    <property type="match status" value="1"/>
</dbReference>
<reference evidence="2 3" key="1">
    <citation type="submission" date="2024-03" db="EMBL/GenBank/DDBJ databases">
        <title>Novel species of the genus Variovorax.</title>
        <authorList>
            <person name="Liu Q."/>
            <person name="Xin Y.-H."/>
        </authorList>
    </citation>
    <scope>NUCLEOTIDE SEQUENCE [LARGE SCALE GENOMIC DNA]</scope>
    <source>
        <strain evidence="2 3">KACC 18899</strain>
    </source>
</reference>
<dbReference type="RefSeq" id="WP_340359699.1">
    <property type="nucleotide sequence ID" value="NZ_JBBKZU010000013.1"/>
</dbReference>